<dbReference type="GO" id="GO:0016301">
    <property type="term" value="F:kinase activity"/>
    <property type="evidence" value="ECO:0007669"/>
    <property type="project" value="UniProtKB-KW"/>
</dbReference>
<keyword evidence="1" id="KW-0808">Transferase</keyword>
<organism evidence="1 2">
    <name type="scientific">Pontivivens ytuae</name>
    <dbReference type="NCBI Taxonomy" id="2789856"/>
    <lineage>
        <taxon>Bacteria</taxon>
        <taxon>Pseudomonadati</taxon>
        <taxon>Pseudomonadota</taxon>
        <taxon>Alphaproteobacteria</taxon>
        <taxon>Rhodobacterales</taxon>
        <taxon>Paracoccaceae</taxon>
        <taxon>Pontivivens</taxon>
    </lineage>
</organism>
<dbReference type="EMBL" id="CP064942">
    <property type="protein sequence ID" value="QPH54825.1"/>
    <property type="molecule type" value="Genomic_DNA"/>
</dbReference>
<dbReference type="KEGG" id="poz:I0K15_03385"/>
<evidence type="ECO:0000313" key="1">
    <source>
        <dbReference type="EMBL" id="QPH54825.1"/>
    </source>
</evidence>
<evidence type="ECO:0000313" key="2">
    <source>
        <dbReference type="Proteomes" id="UP000594800"/>
    </source>
</evidence>
<dbReference type="Proteomes" id="UP000594800">
    <property type="component" value="Chromosome"/>
</dbReference>
<keyword evidence="1" id="KW-0418">Kinase</keyword>
<sequence length="147" mass="16237">MNGKMLAGGLLGFAVLFGAVLWWFQIYAYYEETEAESIAVQGREIAVSDWRGIDATTSPNKLRACFTVEPAAFEGVPLASNPDPLLAPGWFDCFDARAIAADLEAGRATAYLAEDETQAGAVDYEILRMIAVYPDGRAFMWRHYRES</sequence>
<protein>
    <submittedName>
        <fullName evidence="1">Histidine kinase</fullName>
    </submittedName>
</protein>
<reference evidence="1 2" key="1">
    <citation type="submission" date="2020-11" db="EMBL/GenBank/DDBJ databases">
        <title>Description of Pontivivens ytuae sp. nov. isolated from deep sea sediment of Mariana Trench.</title>
        <authorList>
            <person name="Wang Z."/>
            <person name="Sun Q.-L."/>
            <person name="Xu X.-D."/>
            <person name="Tang Y.-Z."/>
            <person name="Zhang J."/>
        </authorList>
    </citation>
    <scope>NUCLEOTIDE SEQUENCE [LARGE SCALE GENOMIC DNA]</scope>
    <source>
        <strain evidence="1 2">MT2928</strain>
    </source>
</reference>
<dbReference type="RefSeq" id="WP_196104026.1">
    <property type="nucleotide sequence ID" value="NZ_CP064942.1"/>
</dbReference>
<accession>A0A7S9LU69</accession>
<dbReference type="InterPro" id="IPR045616">
    <property type="entry name" value="DUF6446"/>
</dbReference>
<gene>
    <name evidence="1" type="ORF">I0K15_03385</name>
</gene>
<keyword evidence="2" id="KW-1185">Reference proteome</keyword>
<dbReference type="Pfam" id="PF20044">
    <property type="entry name" value="DUF6446"/>
    <property type="match status" value="1"/>
</dbReference>
<dbReference type="AlphaFoldDB" id="A0A7S9LU69"/>
<proteinExistence type="predicted"/>
<name>A0A7S9LU69_9RHOB</name>